<evidence type="ECO:0000313" key="2">
    <source>
        <dbReference type="EnsemblMetazoa" id="XP_030842424"/>
    </source>
</evidence>
<dbReference type="EnsemblMetazoa" id="XM_030986564">
    <property type="protein sequence ID" value="XP_030842424"/>
    <property type="gene ID" value="LOC575677"/>
</dbReference>
<dbReference type="RefSeq" id="XP_030842424.1">
    <property type="nucleotide sequence ID" value="XM_030986564.1"/>
</dbReference>
<feature type="region of interest" description="Disordered" evidence="1">
    <location>
        <begin position="1"/>
        <end position="59"/>
    </location>
</feature>
<reference evidence="2" key="2">
    <citation type="submission" date="2021-01" db="UniProtKB">
        <authorList>
            <consortium name="EnsemblMetazoa"/>
        </authorList>
    </citation>
    <scope>IDENTIFICATION</scope>
</reference>
<feature type="compositionally biased region" description="Pro residues" evidence="1">
    <location>
        <begin position="212"/>
        <end position="263"/>
    </location>
</feature>
<dbReference type="SUPFAM" id="SSF101447">
    <property type="entry name" value="Formin homology 2 domain (FH2 domain)"/>
    <property type="match status" value="1"/>
</dbReference>
<evidence type="ECO:0000256" key="1">
    <source>
        <dbReference type="SAM" id="MobiDB-lite"/>
    </source>
</evidence>
<accession>A0A7M7P1C1</accession>
<feature type="region of interest" description="Disordered" evidence="1">
    <location>
        <begin position="75"/>
        <end position="174"/>
    </location>
</feature>
<dbReference type="PANTHER" id="PTHR45733">
    <property type="entry name" value="FORMIN-J"/>
    <property type="match status" value="1"/>
</dbReference>
<dbReference type="GeneID" id="575677"/>
<feature type="compositionally biased region" description="Basic and acidic residues" evidence="1">
    <location>
        <begin position="1"/>
        <end position="15"/>
    </location>
</feature>
<reference evidence="3" key="1">
    <citation type="submission" date="2015-02" db="EMBL/GenBank/DDBJ databases">
        <title>Genome sequencing for Strongylocentrotus purpuratus.</title>
        <authorList>
            <person name="Murali S."/>
            <person name="Liu Y."/>
            <person name="Vee V."/>
            <person name="English A."/>
            <person name="Wang M."/>
            <person name="Skinner E."/>
            <person name="Han Y."/>
            <person name="Muzny D.M."/>
            <person name="Worley K.C."/>
            <person name="Gibbs R.A."/>
        </authorList>
    </citation>
    <scope>NUCLEOTIDE SEQUENCE</scope>
</reference>
<keyword evidence="3" id="KW-1185">Reference proteome</keyword>
<organism evidence="2 3">
    <name type="scientific">Strongylocentrotus purpuratus</name>
    <name type="common">Purple sea urchin</name>
    <dbReference type="NCBI Taxonomy" id="7668"/>
    <lineage>
        <taxon>Eukaryota</taxon>
        <taxon>Metazoa</taxon>
        <taxon>Echinodermata</taxon>
        <taxon>Eleutherozoa</taxon>
        <taxon>Echinozoa</taxon>
        <taxon>Echinoidea</taxon>
        <taxon>Euechinoidea</taxon>
        <taxon>Echinacea</taxon>
        <taxon>Camarodonta</taxon>
        <taxon>Echinidea</taxon>
        <taxon>Strongylocentrotidae</taxon>
        <taxon>Strongylocentrotus</taxon>
    </lineage>
</organism>
<dbReference type="AlphaFoldDB" id="A0A7M7P1C1"/>
<feature type="region of interest" description="Disordered" evidence="1">
    <location>
        <begin position="204"/>
        <end position="265"/>
    </location>
</feature>
<dbReference type="InParanoid" id="A0A7M7P1C1"/>
<dbReference type="InterPro" id="IPR051144">
    <property type="entry name" value="Formin_homology_domain"/>
</dbReference>
<proteinExistence type="predicted"/>
<sequence length="496" mass="55286">MWKPEAKTDSGKAVKYESVGQNKGKKKKKKRMEAARADTTPSHGALSMSSEPEKERSLEQMRAKLAVTIEELLDPSRQDTLDHLEQRSMSIEASAESFSRSAKVMKKKSPMSALFGWMRGKDKKEKQEAAKETRRGKSLSIRSKQKSRGPRAVARDPSRSYGMSATSRRSMLTEERKISARFMMERGAGDGMLAEALEDYYEIEEGDEKIPAPYPPLPPLPPGAAPPSPPGAAPPPSPPPGAAPPPPGAAPPPPPPPPPPPLMPVLSSLRRIRMADADNHLMLGSFSSARAIATPPPPPGGAPMHIYSSLPRSGMAEADDIMLGSIFLRRVIGDDDDVSSESDIWEDDEEQHPMEELRSPIKIKESKRNMSEINRVISEQDKNGIWTWKDHEHMVDDLFVMDFQEIYTYCCKLPVPSHIRRDLHSILLTLLLILYLREVLSQMDSIPLPRPLQSHGGKGMAHGDCITRAEEWISRQHPTQVKSIRKMLEANFERRK</sequence>
<name>A0A7M7P1C1_STRPU</name>
<feature type="compositionally biased region" description="Basic and acidic residues" evidence="1">
    <location>
        <begin position="119"/>
        <end position="135"/>
    </location>
</feature>
<feature type="compositionally biased region" description="Polar residues" evidence="1">
    <location>
        <begin position="87"/>
        <end position="100"/>
    </location>
</feature>
<feature type="compositionally biased region" description="Polar residues" evidence="1">
    <location>
        <begin position="39"/>
        <end position="50"/>
    </location>
</feature>
<evidence type="ECO:0000313" key="3">
    <source>
        <dbReference type="Proteomes" id="UP000007110"/>
    </source>
</evidence>
<dbReference type="Proteomes" id="UP000007110">
    <property type="component" value="Unassembled WGS sequence"/>
</dbReference>
<feature type="compositionally biased region" description="Basic and acidic residues" evidence="1">
    <location>
        <begin position="75"/>
        <end position="86"/>
    </location>
</feature>
<dbReference type="KEGG" id="spu:575677"/>
<feature type="compositionally biased region" description="Polar residues" evidence="1">
    <location>
        <begin position="161"/>
        <end position="170"/>
    </location>
</feature>
<protein>
    <submittedName>
        <fullName evidence="2">Uncharacterized protein</fullName>
    </submittedName>
</protein>